<protein>
    <recommendedName>
        <fullName evidence="1">Macro domain-containing protein</fullName>
    </recommendedName>
</protein>
<reference evidence="2 3" key="1">
    <citation type="journal article" date="2011" name="Proc. Natl. Acad. Sci. U.S.A.">
        <title>Evolutionary erosion of yeast sex chromosomes by mating-type switching accidents.</title>
        <authorList>
            <person name="Gordon J.L."/>
            <person name="Armisen D."/>
            <person name="Proux-Wera E."/>
            <person name="Oheigeartaigh S.S."/>
            <person name="Byrne K.P."/>
            <person name="Wolfe K.H."/>
        </authorList>
    </citation>
    <scope>NUCLEOTIDE SEQUENCE [LARGE SCALE GENOMIC DNA]</scope>
    <source>
        <strain evidence="3">ATCC 22294 / BCRC 22015 / CBS 2517 / CECT 1963 / NBRC 1671 / NRRL Y-8276</strain>
    </source>
</reference>
<dbReference type="STRING" id="1071382.H2AMB3"/>
<evidence type="ECO:0000313" key="3">
    <source>
        <dbReference type="Proteomes" id="UP000005220"/>
    </source>
</evidence>
<dbReference type="OrthoDB" id="6082470at2759"/>
<dbReference type="InParanoid" id="H2AMB3"/>
<dbReference type="Gene3D" id="3.40.220.10">
    <property type="entry name" value="Leucine Aminopeptidase, subunit E, domain 1"/>
    <property type="match status" value="1"/>
</dbReference>
<accession>H2AMB3</accession>
<dbReference type="AlphaFoldDB" id="H2AMB3"/>
<sequence length="287" mass="32156">MTYNTPNSLEHCSRKNMKPLRIILCDTNEAVAKLWKKYIPGVFMANGRNLCIHHGHLESLVSKIRSGQTVHSGETYAIVSPGNSFGYLGGGFDLALYNYFGGKPFETWFKKQLEERYHTVGSATVVNLSKCEEVVTVTKRDGIKYIIHCPTVVAPTRSIYDGDNPLRTGYEPVFNAIWNALMHAPDEIDGLIIPGICTGYAGVPNEISCKSMAFALSLYLLGDQISKECRNTLIMFFLGYPFKPFFVEESKLECARLGIDIVKVQKFDVQRDGLETILPSLVRQKEV</sequence>
<dbReference type="SMART" id="SM00506">
    <property type="entry name" value="A1pp"/>
    <property type="match status" value="1"/>
</dbReference>
<dbReference type="RefSeq" id="XP_003954648.1">
    <property type="nucleotide sequence ID" value="XM_003954599.1"/>
</dbReference>
<gene>
    <name evidence="2" type="primary">KAFR0A00750</name>
    <name evidence="2" type="ORF">KAFR_0A00750</name>
</gene>
<dbReference type="KEGG" id="kaf:KAFR_0A00750"/>
<dbReference type="EMBL" id="HE650821">
    <property type="protein sequence ID" value="CCF55513.1"/>
    <property type="molecule type" value="Genomic_DNA"/>
</dbReference>
<feature type="domain" description="Macro" evidence="1">
    <location>
        <begin position="37"/>
        <end position="287"/>
    </location>
</feature>
<name>H2AMB3_KAZAF</name>
<dbReference type="InterPro" id="IPR043472">
    <property type="entry name" value="Macro_dom-like"/>
</dbReference>
<organism evidence="2 3">
    <name type="scientific">Kazachstania africana (strain ATCC 22294 / BCRC 22015 / CBS 2517 / CECT 1963 / NBRC 1671 / NRRL Y-8276)</name>
    <name type="common">Yeast</name>
    <name type="synonym">Kluyveromyces africanus</name>
    <dbReference type="NCBI Taxonomy" id="1071382"/>
    <lineage>
        <taxon>Eukaryota</taxon>
        <taxon>Fungi</taxon>
        <taxon>Dikarya</taxon>
        <taxon>Ascomycota</taxon>
        <taxon>Saccharomycotina</taxon>
        <taxon>Saccharomycetes</taxon>
        <taxon>Saccharomycetales</taxon>
        <taxon>Saccharomycetaceae</taxon>
        <taxon>Kazachstania</taxon>
    </lineage>
</organism>
<dbReference type="SUPFAM" id="SSF52949">
    <property type="entry name" value="Macro domain-like"/>
    <property type="match status" value="1"/>
</dbReference>
<evidence type="ECO:0000313" key="2">
    <source>
        <dbReference type="EMBL" id="CCF55513.1"/>
    </source>
</evidence>
<keyword evidence="3" id="KW-1185">Reference proteome</keyword>
<evidence type="ECO:0000259" key="1">
    <source>
        <dbReference type="PROSITE" id="PS51154"/>
    </source>
</evidence>
<dbReference type="GeneID" id="13882173"/>
<dbReference type="HOGENOM" id="CLU_093588_0_0_1"/>
<proteinExistence type="predicted"/>
<dbReference type="InterPro" id="IPR028071">
    <property type="entry name" value="Macro-like_dom"/>
</dbReference>
<dbReference type="eggNOG" id="ENOG502QVAE">
    <property type="taxonomic scope" value="Eukaryota"/>
</dbReference>
<dbReference type="InterPro" id="IPR002589">
    <property type="entry name" value="Macro_dom"/>
</dbReference>
<dbReference type="PROSITE" id="PS51154">
    <property type="entry name" value="MACRO"/>
    <property type="match status" value="1"/>
</dbReference>
<dbReference type="Pfam" id="PF14519">
    <property type="entry name" value="Macro_2"/>
    <property type="match status" value="1"/>
</dbReference>
<dbReference type="Proteomes" id="UP000005220">
    <property type="component" value="Chromosome 1"/>
</dbReference>
<dbReference type="FunCoup" id="H2AMB3">
    <property type="interactions" value="3"/>
</dbReference>